<dbReference type="FunFam" id="1.20.1070.10:FF:000012">
    <property type="entry name" value="Olfactory receptor"/>
    <property type="match status" value="1"/>
</dbReference>
<evidence type="ECO:0000256" key="3">
    <source>
        <dbReference type="ARBA" id="ARBA00022475"/>
    </source>
</evidence>
<dbReference type="Proteomes" id="UP000694404">
    <property type="component" value="Unplaced"/>
</dbReference>
<evidence type="ECO:0000256" key="8">
    <source>
        <dbReference type="ARBA" id="ARBA00023040"/>
    </source>
</evidence>
<keyword evidence="5 13" id="KW-0812">Transmembrane</keyword>
<organism evidence="15 16">
    <name type="scientific">Chelonoidis abingdonii</name>
    <name type="common">Abingdon island giant tortoise</name>
    <name type="synonym">Testudo abingdonii</name>
    <dbReference type="NCBI Taxonomy" id="106734"/>
    <lineage>
        <taxon>Eukaryota</taxon>
        <taxon>Metazoa</taxon>
        <taxon>Chordata</taxon>
        <taxon>Craniata</taxon>
        <taxon>Vertebrata</taxon>
        <taxon>Euteleostomi</taxon>
        <taxon>Archelosauria</taxon>
        <taxon>Testudinata</taxon>
        <taxon>Testudines</taxon>
        <taxon>Cryptodira</taxon>
        <taxon>Durocryptodira</taxon>
        <taxon>Testudinoidea</taxon>
        <taxon>Testudinidae</taxon>
        <taxon>Chelonoidis</taxon>
    </lineage>
</organism>
<evidence type="ECO:0000256" key="1">
    <source>
        <dbReference type="ARBA" id="ARBA00004651"/>
    </source>
</evidence>
<dbReference type="AlphaFoldDB" id="A0A8C0GVY2"/>
<dbReference type="GeneTree" id="ENSGT01140000282496"/>
<accession>A0A8C0GVY2</accession>
<comment type="subcellular location">
    <subcellularLocation>
        <location evidence="1">Cell membrane</location>
        <topology evidence="1">Multi-pass membrane protein</topology>
    </subcellularLocation>
</comment>
<dbReference type="GO" id="GO:0004930">
    <property type="term" value="F:G protein-coupled receptor activity"/>
    <property type="evidence" value="ECO:0007669"/>
    <property type="project" value="UniProtKB-KW"/>
</dbReference>
<dbReference type="InterPro" id="IPR000725">
    <property type="entry name" value="Olfact_rcpt"/>
</dbReference>
<keyword evidence="9 13" id="KW-0472">Membrane</keyword>
<keyword evidence="10" id="KW-1015">Disulfide bond</keyword>
<dbReference type="Ensembl" id="ENSCABT00000015867.1">
    <property type="protein sequence ID" value="ENSCABP00000014479.1"/>
    <property type="gene ID" value="ENSCABG00000010809.1"/>
</dbReference>
<protein>
    <recommendedName>
        <fullName evidence="14">G-protein coupled receptors family 1 profile domain-containing protein</fullName>
    </recommendedName>
</protein>
<evidence type="ECO:0000256" key="4">
    <source>
        <dbReference type="ARBA" id="ARBA00022606"/>
    </source>
</evidence>
<dbReference type="GO" id="GO:0005886">
    <property type="term" value="C:plasma membrane"/>
    <property type="evidence" value="ECO:0007669"/>
    <property type="project" value="UniProtKB-SubCell"/>
</dbReference>
<feature type="domain" description="G-protein coupled receptors family 1 profile" evidence="14">
    <location>
        <begin position="41"/>
        <end position="304"/>
    </location>
</feature>
<dbReference type="Gene3D" id="1.20.1070.10">
    <property type="entry name" value="Rhodopsin 7-helix transmembrane proteins"/>
    <property type="match status" value="1"/>
</dbReference>
<evidence type="ECO:0000256" key="11">
    <source>
        <dbReference type="ARBA" id="ARBA00023170"/>
    </source>
</evidence>
<keyword evidence="4" id="KW-0716">Sensory transduction</keyword>
<evidence type="ECO:0000256" key="9">
    <source>
        <dbReference type="ARBA" id="ARBA00023136"/>
    </source>
</evidence>
<dbReference type="Pfam" id="PF13853">
    <property type="entry name" value="7tm_4"/>
    <property type="match status" value="1"/>
</dbReference>
<evidence type="ECO:0000256" key="13">
    <source>
        <dbReference type="SAM" id="Phobius"/>
    </source>
</evidence>
<keyword evidence="12" id="KW-0807">Transducer</keyword>
<keyword evidence="7 13" id="KW-1133">Transmembrane helix</keyword>
<evidence type="ECO:0000256" key="5">
    <source>
        <dbReference type="ARBA" id="ARBA00022692"/>
    </source>
</evidence>
<keyword evidence="6" id="KW-0552">Olfaction</keyword>
<feature type="transmembrane region" description="Helical" evidence="13">
    <location>
        <begin position="26"/>
        <end position="49"/>
    </location>
</feature>
<comment type="similarity">
    <text evidence="2">Belongs to the G-protein coupled receptor 1 family.</text>
</comment>
<feature type="transmembrane region" description="Helical" evidence="13">
    <location>
        <begin position="102"/>
        <end position="120"/>
    </location>
</feature>
<reference evidence="15" key="1">
    <citation type="submission" date="2025-08" db="UniProtKB">
        <authorList>
            <consortium name="Ensembl"/>
        </authorList>
    </citation>
    <scope>IDENTIFICATION</scope>
</reference>
<feature type="transmembrane region" description="Helical" evidence="13">
    <location>
        <begin position="61"/>
        <end position="82"/>
    </location>
</feature>
<dbReference type="InterPro" id="IPR000276">
    <property type="entry name" value="GPCR_Rhodpsn"/>
</dbReference>
<name>A0A8C0GVY2_CHEAB</name>
<dbReference type="GO" id="GO:0004984">
    <property type="term" value="F:olfactory receptor activity"/>
    <property type="evidence" value="ECO:0007669"/>
    <property type="project" value="InterPro"/>
</dbReference>
<dbReference type="PRINTS" id="PR00245">
    <property type="entry name" value="OLFACTORYR"/>
</dbReference>
<evidence type="ECO:0000256" key="7">
    <source>
        <dbReference type="ARBA" id="ARBA00022989"/>
    </source>
</evidence>
<evidence type="ECO:0000256" key="10">
    <source>
        <dbReference type="ARBA" id="ARBA00023157"/>
    </source>
</evidence>
<reference evidence="15" key="2">
    <citation type="submission" date="2025-09" db="UniProtKB">
        <authorList>
            <consortium name="Ensembl"/>
        </authorList>
    </citation>
    <scope>IDENTIFICATION</scope>
</reference>
<sequence>MEDDNHTSVSEFILVGLSGRPQTQHLLFAAILATYLATLGGNLLIVGLVRANSCLHTPMYFFLSHLSFLEICYTSCTIPQALAHLLTRSKSIPFARCAAQMYLALSLGSTEAILLAAMAYDRLVAVCWPLRYATLMGWGRYWALALSSWAAGFLLSVVNVACTLRLPFCGPNRVNHFFCELPVVLELACTDTRLTEALLKLSCSDTSLNKVVLLAGTVLLGAIPFLCIVVSYVAITRAVLQIRFAQAQWKAFSTCASHLAVVTLFYTTCMFNYNRPTSGHPLYVDTLASVLYNVVTPMLNPLIYSLRNKEVKAALKHAIGKKNSSLKT</sequence>
<evidence type="ECO:0000313" key="15">
    <source>
        <dbReference type="Ensembl" id="ENSCABP00000014479.1"/>
    </source>
</evidence>
<evidence type="ECO:0000256" key="6">
    <source>
        <dbReference type="ARBA" id="ARBA00022725"/>
    </source>
</evidence>
<evidence type="ECO:0000256" key="2">
    <source>
        <dbReference type="ARBA" id="ARBA00010663"/>
    </source>
</evidence>
<dbReference type="PRINTS" id="PR00237">
    <property type="entry name" value="GPCRRHODOPSN"/>
</dbReference>
<proteinExistence type="inferred from homology"/>
<keyword evidence="16" id="KW-1185">Reference proteome</keyword>
<keyword evidence="8" id="KW-0297">G-protein coupled receptor</keyword>
<feature type="transmembrane region" description="Helical" evidence="13">
    <location>
        <begin position="211"/>
        <end position="235"/>
    </location>
</feature>
<dbReference type="PANTHER" id="PTHR26453">
    <property type="entry name" value="OLFACTORY RECEPTOR"/>
    <property type="match status" value="1"/>
</dbReference>
<feature type="transmembrane region" description="Helical" evidence="13">
    <location>
        <begin position="247"/>
        <end position="266"/>
    </location>
</feature>
<evidence type="ECO:0000313" key="16">
    <source>
        <dbReference type="Proteomes" id="UP000694404"/>
    </source>
</evidence>
<dbReference type="InterPro" id="IPR017452">
    <property type="entry name" value="GPCR_Rhodpsn_7TM"/>
</dbReference>
<feature type="transmembrane region" description="Helical" evidence="13">
    <location>
        <begin position="286"/>
        <end position="306"/>
    </location>
</feature>
<keyword evidence="3" id="KW-1003">Cell membrane</keyword>
<keyword evidence="11" id="KW-0675">Receptor</keyword>
<dbReference type="PROSITE" id="PS50262">
    <property type="entry name" value="G_PROTEIN_RECEP_F1_2"/>
    <property type="match status" value="1"/>
</dbReference>
<dbReference type="SUPFAM" id="SSF81321">
    <property type="entry name" value="Family A G protein-coupled receptor-like"/>
    <property type="match status" value="1"/>
</dbReference>
<evidence type="ECO:0000256" key="12">
    <source>
        <dbReference type="ARBA" id="ARBA00023224"/>
    </source>
</evidence>
<evidence type="ECO:0000259" key="14">
    <source>
        <dbReference type="PROSITE" id="PS50262"/>
    </source>
</evidence>
<feature type="transmembrane region" description="Helical" evidence="13">
    <location>
        <begin position="141"/>
        <end position="166"/>
    </location>
</feature>